<proteinExistence type="predicted"/>
<evidence type="ECO:0000256" key="1">
    <source>
        <dbReference type="SAM" id="MobiDB-lite"/>
    </source>
</evidence>
<dbReference type="AlphaFoldDB" id="A0A847HCL6"/>
<organism evidence="2 3">
    <name type="scientific">Corynebacterium marinum</name>
    <dbReference type="NCBI Taxonomy" id="349751"/>
    <lineage>
        <taxon>Bacteria</taxon>
        <taxon>Bacillati</taxon>
        <taxon>Actinomycetota</taxon>
        <taxon>Actinomycetes</taxon>
        <taxon>Mycobacteriales</taxon>
        <taxon>Corynebacteriaceae</taxon>
        <taxon>Corynebacterium</taxon>
    </lineage>
</organism>
<evidence type="ECO:0000313" key="2">
    <source>
        <dbReference type="EMBL" id="NLF91035.1"/>
    </source>
</evidence>
<accession>A0A847HCL6</accession>
<feature type="region of interest" description="Disordered" evidence="1">
    <location>
        <begin position="1"/>
        <end position="45"/>
    </location>
</feature>
<reference evidence="2 3" key="1">
    <citation type="journal article" date="2020" name="Biotechnol. Biofuels">
        <title>New insights from the biogas microbiome by comprehensive genome-resolved metagenomics of nearly 1600 species originating from multiple anaerobic digesters.</title>
        <authorList>
            <person name="Campanaro S."/>
            <person name="Treu L."/>
            <person name="Rodriguez-R L.M."/>
            <person name="Kovalovszki A."/>
            <person name="Ziels R.M."/>
            <person name="Maus I."/>
            <person name="Zhu X."/>
            <person name="Kougias P.G."/>
            <person name="Basile A."/>
            <person name="Luo G."/>
            <person name="Schluter A."/>
            <person name="Konstantinidis K.T."/>
            <person name="Angelidaki I."/>
        </authorList>
    </citation>
    <scope>NUCLEOTIDE SEQUENCE [LARGE SCALE GENOMIC DNA]</scope>
    <source>
        <strain evidence="2">AS06rmzACSIP_235</strain>
    </source>
</reference>
<protein>
    <submittedName>
        <fullName evidence="2">Uncharacterized protein</fullName>
    </submittedName>
</protein>
<comment type="caution">
    <text evidence="2">The sequence shown here is derived from an EMBL/GenBank/DDBJ whole genome shotgun (WGS) entry which is preliminary data.</text>
</comment>
<dbReference type="Proteomes" id="UP000523614">
    <property type="component" value="Unassembled WGS sequence"/>
</dbReference>
<dbReference type="EMBL" id="JAAYYP010000234">
    <property type="protein sequence ID" value="NLF91035.1"/>
    <property type="molecule type" value="Genomic_DNA"/>
</dbReference>
<evidence type="ECO:0000313" key="3">
    <source>
        <dbReference type="Proteomes" id="UP000523614"/>
    </source>
</evidence>
<gene>
    <name evidence="2" type="ORF">GX570_06780</name>
</gene>
<sequence>MKSMQITSAAVDHLSSLLRRTSDPSPPSLPPGSRTASALQRAARSWTDAHRRADYSLRGHVQEVRVFTGRVRELDTLES</sequence>
<name>A0A847HCL6_9CORY</name>